<evidence type="ECO:0000256" key="4">
    <source>
        <dbReference type="ARBA" id="ARBA00005975"/>
    </source>
</evidence>
<protein>
    <submittedName>
        <fullName evidence="10">Si:ch211-202h22.8</fullName>
    </submittedName>
</protein>
<dbReference type="InterPro" id="IPR037519">
    <property type="entry name" value="LITAF_fam"/>
</dbReference>
<dbReference type="PANTHER" id="PTHR23292">
    <property type="entry name" value="LIPOPOLYSACCHARIDE-INDUCED TUMOR NECROSIS FACTOR-ALPHA FACTOR"/>
    <property type="match status" value="1"/>
</dbReference>
<accession>A0A3P9MTI0</accession>
<evidence type="ECO:0000313" key="10">
    <source>
        <dbReference type="Ensembl" id="ENSPREP00000000544.1"/>
    </source>
</evidence>
<evidence type="ECO:0000256" key="6">
    <source>
        <dbReference type="ARBA" id="ARBA00022833"/>
    </source>
</evidence>
<dbReference type="Proteomes" id="UP000242638">
    <property type="component" value="Unassembled WGS sequence"/>
</dbReference>
<dbReference type="InterPro" id="IPR006629">
    <property type="entry name" value="LITAF"/>
</dbReference>
<evidence type="ECO:0000313" key="11">
    <source>
        <dbReference type="Proteomes" id="UP000242638"/>
    </source>
</evidence>
<dbReference type="OMA" id="KAPYELI"/>
<keyword evidence="7 8" id="KW-0472">Membrane</keyword>
<dbReference type="GeneTree" id="ENSGT00940000155366"/>
<sequence length="130" mass="14407">MFNYEYMGLPGSPPGNNGNNSSSTVEIKCQAGNRKQTRVSKVKVLLTANPVVVQARPTEAPGNMMCPFCKTKVMTITEYKLGMLTWLIAGGLFIFGIWPCCLIPFFVGACKDVQHSCPQCNNVLHVYRRM</sequence>
<evidence type="ECO:0000256" key="7">
    <source>
        <dbReference type="ARBA" id="ARBA00023136"/>
    </source>
</evidence>
<evidence type="ECO:0000256" key="2">
    <source>
        <dbReference type="ARBA" id="ARBA00004414"/>
    </source>
</evidence>
<dbReference type="Pfam" id="PF10601">
    <property type="entry name" value="zf-LITAF-like"/>
    <property type="match status" value="1"/>
</dbReference>
<dbReference type="PANTHER" id="PTHR23292:SF45">
    <property type="entry name" value="LIPOPOLYSACCHARIDE-INDUCED TUMOR NECROSIS FACTOR-ALPHA FACTOR HOMOLOG"/>
    <property type="match status" value="1"/>
</dbReference>
<evidence type="ECO:0000256" key="1">
    <source>
        <dbReference type="ARBA" id="ARBA00004125"/>
    </source>
</evidence>
<organism evidence="10 11">
    <name type="scientific">Poecilia reticulata</name>
    <name type="common">Guppy</name>
    <name type="synonym">Acanthophacelus reticulatus</name>
    <dbReference type="NCBI Taxonomy" id="8081"/>
    <lineage>
        <taxon>Eukaryota</taxon>
        <taxon>Metazoa</taxon>
        <taxon>Chordata</taxon>
        <taxon>Craniata</taxon>
        <taxon>Vertebrata</taxon>
        <taxon>Euteleostomi</taxon>
        <taxon>Actinopterygii</taxon>
        <taxon>Neopterygii</taxon>
        <taxon>Teleostei</taxon>
        <taxon>Neoteleostei</taxon>
        <taxon>Acanthomorphata</taxon>
        <taxon>Ovalentaria</taxon>
        <taxon>Atherinomorphae</taxon>
        <taxon>Cyprinodontiformes</taxon>
        <taxon>Poeciliidae</taxon>
        <taxon>Poeciliinae</taxon>
        <taxon>Poecilia</taxon>
    </lineage>
</organism>
<dbReference type="PROSITE" id="PS51837">
    <property type="entry name" value="LITAF"/>
    <property type="match status" value="1"/>
</dbReference>
<reference evidence="10" key="2">
    <citation type="submission" date="2025-08" db="UniProtKB">
        <authorList>
            <consortium name="Ensembl"/>
        </authorList>
    </citation>
    <scope>IDENTIFICATION</scope>
    <source>
        <strain evidence="10">Guanapo</strain>
    </source>
</reference>
<proteinExistence type="inferred from homology"/>
<keyword evidence="5" id="KW-0479">Metal-binding</keyword>
<dbReference type="GO" id="GO:0005634">
    <property type="term" value="C:nucleus"/>
    <property type="evidence" value="ECO:0007669"/>
    <property type="project" value="TreeGrafter"/>
</dbReference>
<evidence type="ECO:0000259" key="9">
    <source>
        <dbReference type="PROSITE" id="PS51837"/>
    </source>
</evidence>
<evidence type="ECO:0000256" key="3">
    <source>
        <dbReference type="ARBA" id="ARBA00004630"/>
    </source>
</evidence>
<evidence type="ECO:0000256" key="8">
    <source>
        <dbReference type="SAM" id="Phobius"/>
    </source>
</evidence>
<dbReference type="STRING" id="8081.ENSPREP00000000544"/>
<dbReference type="SMART" id="SM00714">
    <property type="entry name" value="LITAF"/>
    <property type="match status" value="1"/>
</dbReference>
<reference evidence="10" key="3">
    <citation type="submission" date="2025-09" db="UniProtKB">
        <authorList>
            <consortium name="Ensembl"/>
        </authorList>
    </citation>
    <scope>IDENTIFICATION</scope>
    <source>
        <strain evidence="10">Guanapo</strain>
    </source>
</reference>
<keyword evidence="6" id="KW-0862">Zinc</keyword>
<name>A0A3P9MTI0_POERE</name>
<keyword evidence="11" id="KW-1185">Reference proteome</keyword>
<evidence type="ECO:0000256" key="5">
    <source>
        <dbReference type="ARBA" id="ARBA00022723"/>
    </source>
</evidence>
<feature type="domain" description="LITAF" evidence="9">
    <location>
        <begin position="47"/>
        <end position="129"/>
    </location>
</feature>
<keyword evidence="8" id="KW-0812">Transmembrane</keyword>
<feature type="transmembrane region" description="Helical" evidence="8">
    <location>
        <begin position="84"/>
        <end position="107"/>
    </location>
</feature>
<dbReference type="GO" id="GO:0098560">
    <property type="term" value="C:cytoplasmic side of late endosome membrane"/>
    <property type="evidence" value="ECO:0007669"/>
    <property type="project" value="TreeGrafter"/>
</dbReference>
<dbReference type="AlphaFoldDB" id="A0A3P9MTI0"/>
<dbReference type="GO" id="GO:0098574">
    <property type="term" value="C:cytoplasmic side of lysosomal membrane"/>
    <property type="evidence" value="ECO:0007669"/>
    <property type="project" value="TreeGrafter"/>
</dbReference>
<comment type="similarity">
    <text evidence="4">Belongs to the CDIP1/LITAF family.</text>
</comment>
<dbReference type="GO" id="GO:0008270">
    <property type="term" value="F:zinc ion binding"/>
    <property type="evidence" value="ECO:0007669"/>
    <property type="project" value="TreeGrafter"/>
</dbReference>
<keyword evidence="8" id="KW-1133">Transmembrane helix</keyword>
<dbReference type="Ensembl" id="ENSPRET00000000574.1">
    <property type="protein sequence ID" value="ENSPREP00000000544.1"/>
    <property type="gene ID" value="ENSPREG00000000410.1"/>
</dbReference>
<comment type="subcellular location">
    <subcellularLocation>
        <location evidence="1">Endosome membrane</location>
        <topology evidence="1">Peripheral membrane protein</topology>
        <orientation evidence="1">Cytoplasmic side</orientation>
    </subcellularLocation>
    <subcellularLocation>
        <location evidence="2">Late endosome membrane</location>
    </subcellularLocation>
    <subcellularLocation>
        <location evidence="3">Lysosome membrane</location>
        <topology evidence="3">Peripheral membrane protein</topology>
        <orientation evidence="3">Cytoplasmic side</orientation>
    </subcellularLocation>
</comment>
<reference evidence="11" key="1">
    <citation type="submission" date="2013-11" db="EMBL/GenBank/DDBJ databases">
        <title>The genomic landscape of the Guanapo guppy.</title>
        <authorList>
            <person name="Kuenstner A."/>
            <person name="Dreyer C."/>
        </authorList>
    </citation>
    <scope>NUCLEOTIDE SEQUENCE</scope>
    <source>
        <strain evidence="11">Guanapo</strain>
    </source>
</reference>
<dbReference type="Bgee" id="ENSPREG00000000410">
    <property type="expression patterns" value="Expressed in head"/>
</dbReference>